<dbReference type="GO" id="GO:0008360">
    <property type="term" value="P:regulation of cell shape"/>
    <property type="evidence" value="ECO:0007669"/>
    <property type="project" value="UniProtKB-KW"/>
</dbReference>
<evidence type="ECO:0000256" key="13">
    <source>
        <dbReference type="ARBA" id="ARBA00023315"/>
    </source>
</evidence>
<evidence type="ECO:0000256" key="14">
    <source>
        <dbReference type="ARBA" id="ARBA00023316"/>
    </source>
</evidence>
<feature type="region of interest" description="Linker" evidence="18">
    <location>
        <begin position="237"/>
        <end position="257"/>
    </location>
</feature>
<keyword evidence="8 18" id="KW-0677">Repeat</keyword>
<evidence type="ECO:0000313" key="21">
    <source>
        <dbReference type="Proteomes" id="UP001234585"/>
    </source>
</evidence>
<comment type="catalytic activity">
    <reaction evidence="15 18">
        <text>alpha-D-glucosamine 1-phosphate + acetyl-CoA = N-acetyl-alpha-D-glucosamine 1-phosphate + CoA + H(+)</text>
        <dbReference type="Rhea" id="RHEA:13725"/>
        <dbReference type="ChEBI" id="CHEBI:15378"/>
        <dbReference type="ChEBI" id="CHEBI:57287"/>
        <dbReference type="ChEBI" id="CHEBI:57288"/>
        <dbReference type="ChEBI" id="CHEBI:57776"/>
        <dbReference type="ChEBI" id="CHEBI:58516"/>
        <dbReference type="EC" id="2.3.1.157"/>
    </reaction>
</comment>
<feature type="binding site" evidence="18">
    <location>
        <position position="177"/>
    </location>
    <ligand>
        <name>UDP-N-acetyl-alpha-D-glucosamine</name>
        <dbReference type="ChEBI" id="CHEBI:57705"/>
    </ligand>
</feature>
<protein>
    <recommendedName>
        <fullName evidence="18">Bifunctional protein GlmU</fullName>
    </recommendedName>
    <domain>
        <recommendedName>
            <fullName evidence="18">UDP-N-acetylglucosamine pyrophosphorylase</fullName>
            <ecNumber evidence="18">2.7.7.23</ecNumber>
        </recommendedName>
        <alternativeName>
            <fullName evidence="18">N-acetylglucosamine-1-phosphate uridyltransferase</fullName>
        </alternativeName>
    </domain>
    <domain>
        <recommendedName>
            <fullName evidence="18">Glucosamine-1-phosphate N-acetyltransferase</fullName>
            <ecNumber evidence="18">2.3.1.157</ecNumber>
        </recommendedName>
    </domain>
</protein>
<dbReference type="GO" id="GO:0016020">
    <property type="term" value="C:membrane"/>
    <property type="evidence" value="ECO:0007669"/>
    <property type="project" value="GOC"/>
</dbReference>
<gene>
    <name evidence="18 20" type="primary">glmU</name>
    <name evidence="20" type="ORF">Q9313_07090</name>
</gene>
<comment type="subunit">
    <text evidence="18">Homotrimer.</text>
</comment>
<dbReference type="InterPro" id="IPR029044">
    <property type="entry name" value="Nucleotide-diphossugar_trans"/>
</dbReference>
<dbReference type="EC" id="2.3.1.157" evidence="18"/>
<feature type="binding site" evidence="18">
    <location>
        <position position="234"/>
    </location>
    <ligand>
        <name>Mg(2+)</name>
        <dbReference type="ChEBI" id="CHEBI:18420"/>
    </ligand>
</feature>
<keyword evidence="11 18" id="KW-0573">Peptidoglycan synthesis</keyword>
<evidence type="ECO:0000256" key="5">
    <source>
        <dbReference type="ARBA" id="ARBA00022679"/>
    </source>
</evidence>
<keyword evidence="6 18" id="KW-0548">Nucleotidyltransferase</keyword>
<evidence type="ECO:0000256" key="11">
    <source>
        <dbReference type="ARBA" id="ARBA00022984"/>
    </source>
</evidence>
<dbReference type="GO" id="GO:0005737">
    <property type="term" value="C:cytoplasm"/>
    <property type="evidence" value="ECO:0007669"/>
    <property type="project" value="UniProtKB-SubCell"/>
</dbReference>
<feature type="region of interest" description="N-acetyltransferase" evidence="18">
    <location>
        <begin position="258"/>
        <end position="459"/>
    </location>
</feature>
<feature type="binding site" evidence="18">
    <location>
        <begin position="376"/>
        <end position="377"/>
    </location>
    <ligand>
        <name>acetyl-CoA</name>
        <dbReference type="ChEBI" id="CHEBI:57288"/>
    </ligand>
</feature>
<keyword evidence="7 18" id="KW-0479">Metal-binding</keyword>
<dbReference type="Gene3D" id="2.160.10.10">
    <property type="entry name" value="Hexapeptide repeat proteins"/>
    <property type="match status" value="1"/>
</dbReference>
<dbReference type="AlphaFoldDB" id="A0AA50CP06"/>
<feature type="domain" description="MobA-like NTP transferase" evidence="19">
    <location>
        <begin position="12"/>
        <end position="149"/>
    </location>
</feature>
<dbReference type="InterPro" id="IPR018357">
    <property type="entry name" value="Hexapep_transf_CS"/>
</dbReference>
<evidence type="ECO:0000256" key="9">
    <source>
        <dbReference type="ARBA" id="ARBA00022842"/>
    </source>
</evidence>
<evidence type="ECO:0000256" key="16">
    <source>
        <dbReference type="ARBA" id="ARBA00048493"/>
    </source>
</evidence>
<keyword evidence="9 18" id="KW-0460">Magnesium</keyword>
<keyword evidence="5 18" id="KW-0808">Transferase</keyword>
<keyword evidence="10 18" id="KW-0133">Cell shape</keyword>
<evidence type="ECO:0000256" key="17">
    <source>
        <dbReference type="ARBA" id="ARBA00049628"/>
    </source>
</evidence>
<evidence type="ECO:0000256" key="3">
    <source>
        <dbReference type="ARBA" id="ARBA00007947"/>
    </source>
</evidence>
<dbReference type="HAMAP" id="MF_01631">
    <property type="entry name" value="GlmU"/>
    <property type="match status" value="1"/>
</dbReference>
<dbReference type="EMBL" id="CP132302">
    <property type="protein sequence ID" value="WLR98781.1"/>
    <property type="molecule type" value="Genomic_DNA"/>
</dbReference>
<evidence type="ECO:0000256" key="15">
    <source>
        <dbReference type="ARBA" id="ARBA00048247"/>
    </source>
</evidence>
<accession>A0AA50CP06</accession>
<evidence type="ECO:0000256" key="1">
    <source>
        <dbReference type="ARBA" id="ARBA00004496"/>
    </source>
</evidence>
<comment type="pathway">
    <text evidence="18">Nucleotide-sugar biosynthesis; UDP-N-acetyl-alpha-D-glucosamine biosynthesis; UDP-N-acetyl-alpha-D-glucosamine from N-acetyl-alpha-D-glucosamine 1-phosphate: step 1/1.</text>
</comment>
<keyword evidence="4 18" id="KW-0963">Cytoplasm</keyword>
<dbReference type="PANTHER" id="PTHR43584:SF3">
    <property type="entry name" value="BIFUNCTIONAL PROTEIN GLMU"/>
    <property type="match status" value="1"/>
</dbReference>
<organism evidence="20 21">
    <name type="scientific">Shinella sumterensis</name>
    <dbReference type="NCBI Taxonomy" id="1967501"/>
    <lineage>
        <taxon>Bacteria</taxon>
        <taxon>Pseudomonadati</taxon>
        <taxon>Pseudomonadota</taxon>
        <taxon>Alphaproteobacteria</taxon>
        <taxon>Hyphomicrobiales</taxon>
        <taxon>Rhizobiaceae</taxon>
        <taxon>Shinella</taxon>
    </lineage>
</organism>
<evidence type="ECO:0000256" key="2">
    <source>
        <dbReference type="ARBA" id="ARBA00007707"/>
    </source>
</evidence>
<feature type="binding site" evidence="18">
    <location>
        <position position="234"/>
    </location>
    <ligand>
        <name>UDP-N-acetyl-alpha-D-glucosamine</name>
        <dbReference type="ChEBI" id="CHEBI:57705"/>
    </ligand>
</feature>
<keyword evidence="14 18" id="KW-0961">Cell wall biogenesis/degradation</keyword>
<dbReference type="InterPro" id="IPR025877">
    <property type="entry name" value="MobA-like_NTP_Trfase"/>
</dbReference>
<dbReference type="InterPro" id="IPR050065">
    <property type="entry name" value="GlmU-like"/>
</dbReference>
<dbReference type="Pfam" id="PF00132">
    <property type="entry name" value="Hexapep"/>
    <property type="match status" value="3"/>
</dbReference>
<comment type="subcellular location">
    <subcellularLocation>
        <location evidence="1 18">Cytoplasm</location>
    </subcellularLocation>
</comment>
<dbReference type="GO" id="GO:0000287">
    <property type="term" value="F:magnesium ion binding"/>
    <property type="evidence" value="ECO:0007669"/>
    <property type="project" value="UniProtKB-UniRule"/>
</dbReference>
<dbReference type="SUPFAM" id="SSF53448">
    <property type="entry name" value="Nucleotide-diphospho-sugar transferases"/>
    <property type="match status" value="1"/>
</dbReference>
<feature type="binding site" evidence="18">
    <location>
        <position position="148"/>
    </location>
    <ligand>
        <name>UDP-N-acetyl-alpha-D-glucosamine</name>
        <dbReference type="ChEBI" id="CHEBI:57705"/>
    </ligand>
</feature>
<dbReference type="PROSITE" id="PS00101">
    <property type="entry name" value="HEXAPEP_TRANSFERASES"/>
    <property type="match status" value="1"/>
</dbReference>
<evidence type="ECO:0000256" key="12">
    <source>
        <dbReference type="ARBA" id="ARBA00023268"/>
    </source>
</evidence>
<keyword evidence="21" id="KW-1185">Reference proteome</keyword>
<evidence type="ECO:0000259" key="19">
    <source>
        <dbReference type="Pfam" id="PF12804"/>
    </source>
</evidence>
<dbReference type="Gene3D" id="3.90.550.10">
    <property type="entry name" value="Spore Coat Polysaccharide Biosynthesis Protein SpsA, Chain A"/>
    <property type="match status" value="1"/>
</dbReference>
<dbReference type="Pfam" id="PF12804">
    <property type="entry name" value="NTP_transf_3"/>
    <property type="match status" value="1"/>
</dbReference>
<comment type="similarity">
    <text evidence="2 18">In the C-terminal section; belongs to the transferase hexapeptide repeat family.</text>
</comment>
<dbReference type="CDD" id="cd02540">
    <property type="entry name" value="GT2_GlmU_N_bac"/>
    <property type="match status" value="1"/>
</dbReference>
<feature type="active site" description="Proton acceptor" evidence="18">
    <location>
        <position position="353"/>
    </location>
</feature>
<dbReference type="GO" id="GO:0009245">
    <property type="term" value="P:lipid A biosynthetic process"/>
    <property type="evidence" value="ECO:0007669"/>
    <property type="project" value="UniProtKB-UniRule"/>
</dbReference>
<dbReference type="PANTHER" id="PTHR43584">
    <property type="entry name" value="NUCLEOTIDYL TRANSFERASE"/>
    <property type="match status" value="1"/>
</dbReference>
<comment type="pathway">
    <text evidence="18">Bacterial outer membrane biogenesis; LPS lipid A biosynthesis.</text>
</comment>
<feature type="binding site" evidence="18">
    <location>
        <begin position="87"/>
        <end position="88"/>
    </location>
    <ligand>
        <name>UDP-N-acetyl-alpha-D-glucosamine</name>
        <dbReference type="ChEBI" id="CHEBI:57705"/>
    </ligand>
</feature>
<evidence type="ECO:0000256" key="10">
    <source>
        <dbReference type="ARBA" id="ARBA00022960"/>
    </source>
</evidence>
<comment type="caution">
    <text evidence="18">Lacks conserved residue(s) required for the propagation of feature annotation.</text>
</comment>
<dbReference type="GO" id="GO:0006048">
    <property type="term" value="P:UDP-N-acetylglucosamine biosynthetic process"/>
    <property type="evidence" value="ECO:0007669"/>
    <property type="project" value="InterPro"/>
</dbReference>
<dbReference type="GO" id="GO:0003977">
    <property type="term" value="F:UDP-N-acetylglucosamine diphosphorylase activity"/>
    <property type="evidence" value="ECO:0007669"/>
    <property type="project" value="UniProtKB-UniRule"/>
</dbReference>
<comment type="cofactor">
    <cofactor evidence="18">
        <name>Mg(2+)</name>
        <dbReference type="ChEBI" id="CHEBI:18420"/>
    </cofactor>
    <text evidence="18">Binds 1 Mg(2+) ion per subunit.</text>
</comment>
<sequence>MTADRTKRTCLAVILAAGESTRMKSSKSKVLHPVANRPMIAHVVDALARAGIADIALVLGRDAEKVEAAAKNAAVKSTVHIQTERLGTAHAVLAAREAIARGYDDLLVVFGDTPLITEAPLIAAREGLADGADVVVIGFETADPTGYGRLIVENGELLAIREHKDASEAERAITYCNGGLMAINGRKALDLIGRIGNENAKGEYYLTDIVEVARASGGRAIAVAAPEEELTGCNTRAELAVIERLWQQRRRHAMMIEGVSMIAPETVFLSYDTEIGRDATIEPNVVFGPGVTVESGAVIHSFSHLEGAHVGADAEIGPYARLRPGAKLGDGSKVGNFTEIKKAEVGAGAKVNHLSYIGDAFIGAHTNVGAGTITCNYDGINKHITRIGSDAFIGSNTSLVAPVTVGNGAYIASGSVITADVPDDAVAFGRARQENKEGRAVLIRERNQAIKDAKKKDAR</sequence>
<feature type="binding site" evidence="18">
    <location>
        <begin position="15"/>
        <end position="18"/>
    </location>
    <ligand>
        <name>UDP-N-acetyl-alpha-D-glucosamine</name>
        <dbReference type="ChEBI" id="CHEBI:57705"/>
    </ligand>
</feature>
<feature type="binding site" evidence="18">
    <location>
        <position position="82"/>
    </location>
    <ligand>
        <name>UDP-N-acetyl-alpha-D-glucosamine</name>
        <dbReference type="ChEBI" id="CHEBI:57705"/>
    </ligand>
</feature>
<proteinExistence type="inferred from homology"/>
<dbReference type="InterPro" id="IPR038009">
    <property type="entry name" value="GlmU_C_LbH"/>
</dbReference>
<feature type="binding site" evidence="18">
    <location>
        <position position="370"/>
    </location>
    <ligand>
        <name>acetyl-CoA</name>
        <dbReference type="ChEBI" id="CHEBI:57288"/>
    </ligand>
</feature>
<dbReference type="GO" id="GO:0000902">
    <property type="term" value="P:cell morphogenesis"/>
    <property type="evidence" value="ECO:0007669"/>
    <property type="project" value="UniProtKB-UniRule"/>
</dbReference>
<evidence type="ECO:0000256" key="6">
    <source>
        <dbReference type="ARBA" id="ARBA00022695"/>
    </source>
</evidence>
<dbReference type="RefSeq" id="WP_306038404.1">
    <property type="nucleotide sequence ID" value="NZ_CP132302.1"/>
</dbReference>
<dbReference type="EC" id="2.7.7.23" evidence="18"/>
<comment type="function">
    <text evidence="17 18">Catalyzes the last two sequential reactions in the de novo biosynthetic pathway for UDP-N-acetylglucosamine (UDP-GlcNAc). The C-terminal domain catalyzes the transfer of acetyl group from acetyl coenzyme A to glucosamine-1-phosphate (GlcN-1-P) to produce N-acetylglucosamine-1-phosphate (GlcNAc-1-P), which is converted into UDP-GlcNAc by the transfer of uridine 5-monophosphate (from uridine 5-triphosphate), a reaction catalyzed by the N-terminal domain.</text>
</comment>
<keyword evidence="12 18" id="KW-0511">Multifunctional enzyme</keyword>
<evidence type="ECO:0000256" key="7">
    <source>
        <dbReference type="ARBA" id="ARBA00022723"/>
    </source>
</evidence>
<keyword evidence="13 18" id="KW-0012">Acyltransferase</keyword>
<dbReference type="InterPro" id="IPR001451">
    <property type="entry name" value="Hexapep"/>
</dbReference>
<dbReference type="NCBIfam" id="NF010933">
    <property type="entry name" value="PRK14353.1"/>
    <property type="match status" value="1"/>
</dbReference>
<dbReference type="GO" id="GO:0071555">
    <property type="term" value="P:cell wall organization"/>
    <property type="evidence" value="ECO:0007669"/>
    <property type="project" value="UniProtKB-KW"/>
</dbReference>
<comment type="catalytic activity">
    <reaction evidence="16 18">
        <text>N-acetyl-alpha-D-glucosamine 1-phosphate + UTP + H(+) = UDP-N-acetyl-alpha-D-glucosamine + diphosphate</text>
        <dbReference type="Rhea" id="RHEA:13509"/>
        <dbReference type="ChEBI" id="CHEBI:15378"/>
        <dbReference type="ChEBI" id="CHEBI:33019"/>
        <dbReference type="ChEBI" id="CHEBI:46398"/>
        <dbReference type="ChEBI" id="CHEBI:57705"/>
        <dbReference type="ChEBI" id="CHEBI:57776"/>
        <dbReference type="EC" id="2.7.7.23"/>
    </reaction>
</comment>
<feature type="binding site" evidence="18">
    <location>
        <position position="112"/>
    </location>
    <ligand>
        <name>Mg(2+)</name>
        <dbReference type="ChEBI" id="CHEBI:18420"/>
    </ligand>
</feature>
<feature type="binding site" evidence="18">
    <location>
        <position position="367"/>
    </location>
    <ligand>
        <name>UDP-N-acetyl-alpha-D-glucosamine</name>
        <dbReference type="ChEBI" id="CHEBI:57705"/>
    </ligand>
</feature>
<feature type="region of interest" description="Pyrophosphorylase" evidence="18">
    <location>
        <begin position="1"/>
        <end position="236"/>
    </location>
</feature>
<evidence type="ECO:0000256" key="8">
    <source>
        <dbReference type="ARBA" id="ARBA00022737"/>
    </source>
</evidence>
<dbReference type="GO" id="GO:0019134">
    <property type="term" value="F:glucosamine-1-phosphate N-acetyltransferase activity"/>
    <property type="evidence" value="ECO:0007669"/>
    <property type="project" value="UniProtKB-UniRule"/>
</dbReference>
<feature type="binding site" evidence="18">
    <location>
        <position position="341"/>
    </location>
    <ligand>
        <name>UDP-N-acetyl-alpha-D-glucosamine</name>
        <dbReference type="ChEBI" id="CHEBI:57705"/>
    </ligand>
</feature>
<dbReference type="NCBIfam" id="TIGR01173">
    <property type="entry name" value="glmU"/>
    <property type="match status" value="1"/>
</dbReference>
<dbReference type="Proteomes" id="UP001234585">
    <property type="component" value="Chromosome"/>
</dbReference>
<dbReference type="CDD" id="cd03353">
    <property type="entry name" value="LbH_GlmU_C"/>
    <property type="match status" value="1"/>
</dbReference>
<dbReference type="SUPFAM" id="SSF51161">
    <property type="entry name" value="Trimeric LpxA-like enzymes"/>
    <property type="match status" value="1"/>
</dbReference>
<comment type="pathway">
    <text evidence="18">Nucleotide-sugar biosynthesis; UDP-N-acetyl-alpha-D-glucosamine biosynthesis; N-acetyl-alpha-D-glucosamine 1-phosphate from alpha-D-glucosamine 6-phosphate (route II): step 2/2.</text>
</comment>
<dbReference type="GO" id="GO:0009252">
    <property type="term" value="P:peptidoglycan biosynthetic process"/>
    <property type="evidence" value="ECO:0007669"/>
    <property type="project" value="UniProtKB-UniRule"/>
</dbReference>
<reference evidence="20 21" key="1">
    <citation type="submission" date="2023-08" db="EMBL/GenBank/DDBJ databases">
        <title>Pathogen: clinical or host-associated sample.</title>
        <authorList>
            <person name="Hergert J."/>
            <person name="Casey R."/>
            <person name="Wagner J."/>
            <person name="Young E.L."/>
            <person name="Oakeson K.F."/>
        </authorList>
    </citation>
    <scope>NUCLEOTIDE SEQUENCE [LARGE SCALE GENOMIC DNA]</scope>
    <source>
        <strain evidence="20 21">1760953</strain>
    </source>
</reference>
<feature type="binding site" evidence="18">
    <location>
        <position position="29"/>
    </location>
    <ligand>
        <name>UDP-N-acetyl-alpha-D-glucosamine</name>
        <dbReference type="ChEBI" id="CHEBI:57705"/>
    </ligand>
</feature>
<feature type="binding site" evidence="18">
    <location>
        <position position="430"/>
    </location>
    <ligand>
        <name>acetyl-CoA</name>
        <dbReference type="ChEBI" id="CHEBI:57288"/>
    </ligand>
</feature>
<evidence type="ECO:0000256" key="18">
    <source>
        <dbReference type="HAMAP-Rule" id="MF_01631"/>
    </source>
</evidence>
<feature type="binding site" evidence="18">
    <location>
        <position position="356"/>
    </location>
    <ligand>
        <name>UDP-N-acetyl-alpha-D-glucosamine</name>
        <dbReference type="ChEBI" id="CHEBI:57705"/>
    </ligand>
</feature>
<dbReference type="InterPro" id="IPR011004">
    <property type="entry name" value="Trimer_LpxA-like_sf"/>
</dbReference>
<feature type="binding site" evidence="18">
    <location>
        <position position="395"/>
    </location>
    <ligand>
        <name>acetyl-CoA</name>
        <dbReference type="ChEBI" id="CHEBI:57288"/>
    </ligand>
</feature>
<feature type="binding site" evidence="18">
    <location>
        <position position="413"/>
    </location>
    <ligand>
        <name>acetyl-CoA</name>
        <dbReference type="ChEBI" id="CHEBI:57288"/>
    </ligand>
</feature>
<name>A0AA50CP06_9HYPH</name>
<feature type="binding site" evidence="18">
    <location>
        <position position="323"/>
    </location>
    <ligand>
        <name>UDP-N-acetyl-alpha-D-glucosamine</name>
        <dbReference type="ChEBI" id="CHEBI:57705"/>
    </ligand>
</feature>
<evidence type="ECO:0000256" key="4">
    <source>
        <dbReference type="ARBA" id="ARBA00022490"/>
    </source>
</evidence>
<feature type="binding site" evidence="18">
    <location>
        <position position="162"/>
    </location>
    <ligand>
        <name>UDP-N-acetyl-alpha-D-glucosamine</name>
        <dbReference type="ChEBI" id="CHEBI:57705"/>
    </ligand>
</feature>
<comment type="similarity">
    <text evidence="3 18">In the N-terminal section; belongs to the N-acetylglucosamine-1-phosphate uridyltransferase family.</text>
</comment>
<evidence type="ECO:0000313" key="20">
    <source>
        <dbReference type="EMBL" id="WLR98781.1"/>
    </source>
</evidence>
<dbReference type="InterPro" id="IPR005882">
    <property type="entry name" value="Bifunctional_GlmU"/>
</dbReference>